<feature type="transmembrane region" description="Helical" evidence="8">
    <location>
        <begin position="360"/>
        <end position="380"/>
    </location>
</feature>
<evidence type="ECO:0000256" key="2">
    <source>
        <dbReference type="ARBA" id="ARBA00022448"/>
    </source>
</evidence>
<keyword evidence="2" id="KW-0813">Transport</keyword>
<dbReference type="Pfam" id="PF08449">
    <property type="entry name" value="UAA"/>
    <property type="match status" value="1"/>
</dbReference>
<proteinExistence type="predicted"/>
<dbReference type="RefSeq" id="XP_058336890.1">
    <property type="nucleotide sequence ID" value="XM_058492336.1"/>
</dbReference>
<dbReference type="EMBL" id="JARTCD010000126">
    <property type="protein sequence ID" value="KAJ8651976.1"/>
    <property type="molecule type" value="Genomic_DNA"/>
</dbReference>
<feature type="compositionally biased region" description="Polar residues" evidence="7">
    <location>
        <begin position="401"/>
        <end position="411"/>
    </location>
</feature>
<feature type="transmembrane region" description="Helical" evidence="8">
    <location>
        <begin position="266"/>
        <end position="284"/>
    </location>
</feature>
<feature type="chain" id="PRO_5042129800" description="Integral membrane protein" evidence="9">
    <location>
        <begin position="26"/>
        <end position="411"/>
    </location>
</feature>
<evidence type="ECO:0000256" key="9">
    <source>
        <dbReference type="SAM" id="SignalP"/>
    </source>
</evidence>
<keyword evidence="6 8" id="KW-0472">Membrane</keyword>
<feature type="transmembrane region" description="Helical" evidence="8">
    <location>
        <begin position="184"/>
        <end position="203"/>
    </location>
</feature>
<dbReference type="InterPro" id="IPR012404">
    <property type="entry name" value="UCP036436"/>
</dbReference>
<feature type="transmembrane region" description="Helical" evidence="8">
    <location>
        <begin position="153"/>
        <end position="172"/>
    </location>
</feature>
<evidence type="ECO:0000256" key="7">
    <source>
        <dbReference type="SAM" id="MobiDB-lite"/>
    </source>
</evidence>
<dbReference type="GO" id="GO:0055085">
    <property type="term" value="P:transmembrane transport"/>
    <property type="evidence" value="ECO:0007669"/>
    <property type="project" value="InterPro"/>
</dbReference>
<feature type="transmembrane region" description="Helical" evidence="8">
    <location>
        <begin position="125"/>
        <end position="147"/>
    </location>
</feature>
<keyword evidence="11" id="KW-1185">Reference proteome</keyword>
<gene>
    <name evidence="10" type="ORF">O0I10_012407</name>
</gene>
<evidence type="ECO:0000256" key="1">
    <source>
        <dbReference type="ARBA" id="ARBA00004141"/>
    </source>
</evidence>
<dbReference type="AlphaFoldDB" id="A0AAD7URU8"/>
<reference evidence="10 11" key="1">
    <citation type="submission" date="2023-03" db="EMBL/GenBank/DDBJ databases">
        <title>Genome sequence of Lichtheimia ornata CBS 291.66.</title>
        <authorList>
            <person name="Mohabir J.T."/>
            <person name="Shea T.P."/>
            <person name="Kurbessoian T."/>
            <person name="Berby B."/>
            <person name="Fontaine J."/>
            <person name="Livny J."/>
            <person name="Gnirke A."/>
            <person name="Stajich J.E."/>
            <person name="Cuomo C.A."/>
        </authorList>
    </citation>
    <scope>NUCLEOTIDE SEQUENCE [LARGE SCALE GENOMIC DNA]</scope>
    <source>
        <strain evidence="10">CBS 291.66</strain>
    </source>
</reference>
<evidence type="ECO:0000256" key="4">
    <source>
        <dbReference type="ARBA" id="ARBA00022692"/>
    </source>
</evidence>
<keyword evidence="9" id="KW-0732">Signal</keyword>
<comment type="caution">
    <text evidence="10">The sequence shown here is derived from an EMBL/GenBank/DDBJ whole genome shotgun (WGS) entry which is preliminary data.</text>
</comment>
<keyword evidence="4 8" id="KW-0812">Transmembrane</keyword>
<keyword evidence="3" id="KW-0762">Sugar transport</keyword>
<organism evidence="10 11">
    <name type="scientific">Lichtheimia ornata</name>
    <dbReference type="NCBI Taxonomy" id="688661"/>
    <lineage>
        <taxon>Eukaryota</taxon>
        <taxon>Fungi</taxon>
        <taxon>Fungi incertae sedis</taxon>
        <taxon>Mucoromycota</taxon>
        <taxon>Mucoromycotina</taxon>
        <taxon>Mucoromycetes</taxon>
        <taxon>Mucorales</taxon>
        <taxon>Lichtheimiaceae</taxon>
        <taxon>Lichtheimia</taxon>
    </lineage>
</organism>
<evidence type="ECO:0008006" key="12">
    <source>
        <dbReference type="Google" id="ProtNLM"/>
    </source>
</evidence>
<dbReference type="SUPFAM" id="SSF103481">
    <property type="entry name" value="Multidrug resistance efflux transporter EmrE"/>
    <property type="match status" value="1"/>
</dbReference>
<dbReference type="GO" id="GO:0016020">
    <property type="term" value="C:membrane"/>
    <property type="evidence" value="ECO:0007669"/>
    <property type="project" value="UniProtKB-SubCell"/>
</dbReference>
<evidence type="ECO:0000313" key="10">
    <source>
        <dbReference type="EMBL" id="KAJ8651976.1"/>
    </source>
</evidence>
<feature type="transmembrane region" description="Helical" evidence="8">
    <location>
        <begin position="304"/>
        <end position="324"/>
    </location>
</feature>
<accession>A0AAD7URU8</accession>
<evidence type="ECO:0000313" key="11">
    <source>
        <dbReference type="Proteomes" id="UP001234581"/>
    </source>
</evidence>
<dbReference type="InterPro" id="IPR037185">
    <property type="entry name" value="EmrE-like"/>
</dbReference>
<sequence length="411" mass="46186">MPPSSEKSSILLLVVGMLASGVCNTILNKYQDMQCVEFCDDPDPEKRRYFEQPVWQTVNMFIGEAAVWIVYVYQVIERRRQSMQPVPPSAPDHMYDARVVDDVDDQIAKDDQQHHHQELKGAKALLLWIPTLCDMTATTVMSAGLLFTSASVYQMLRGSVVIFTGIFSYFFLNRRLRLFEWVSLLMVVGGVSIVGLSSVLVPQNKPSSNAENDNDGGSSSFDVLSLVGVFLILGAQLFTASQFILEEKIMSRYRVTPLKAVGYEGSFGLFSTLAAMPILHVLFADKSLYFDLNVGFHDIFDVPAVWQTGIAIAISIAMFNWFGLSITSQVSATARSTIDACRTLFIWMVSLYLGWEQFSWIQVIGFAVMVMGTFYFNGVLRWPFPSDEEIQEGEREPLLRSPNTETTVRDD</sequence>
<comment type="subcellular location">
    <subcellularLocation>
        <location evidence="1">Membrane</location>
        <topology evidence="1">Multi-pass membrane protein</topology>
    </subcellularLocation>
</comment>
<feature type="region of interest" description="Disordered" evidence="7">
    <location>
        <begin position="391"/>
        <end position="411"/>
    </location>
</feature>
<dbReference type="InterPro" id="IPR013657">
    <property type="entry name" value="SCL35B1-4/HUT1"/>
</dbReference>
<dbReference type="Proteomes" id="UP001234581">
    <property type="component" value="Unassembled WGS sequence"/>
</dbReference>
<name>A0AAD7URU8_9FUNG</name>
<protein>
    <recommendedName>
        <fullName evidence="12">Integral membrane protein</fullName>
    </recommendedName>
</protein>
<keyword evidence="5 8" id="KW-1133">Transmembrane helix</keyword>
<dbReference type="PANTHER" id="PTHR13146:SF0">
    <property type="entry name" value="SOLUTE CARRIER FAMILY 35 MEMBER F6"/>
    <property type="match status" value="1"/>
</dbReference>
<evidence type="ECO:0000256" key="3">
    <source>
        <dbReference type="ARBA" id="ARBA00022597"/>
    </source>
</evidence>
<dbReference type="PANTHER" id="PTHR13146">
    <property type="match status" value="1"/>
</dbReference>
<dbReference type="GeneID" id="83219778"/>
<evidence type="ECO:0000256" key="5">
    <source>
        <dbReference type="ARBA" id="ARBA00022989"/>
    </source>
</evidence>
<feature type="signal peptide" evidence="9">
    <location>
        <begin position="1"/>
        <end position="25"/>
    </location>
</feature>
<evidence type="ECO:0000256" key="6">
    <source>
        <dbReference type="ARBA" id="ARBA00023136"/>
    </source>
</evidence>
<feature type="transmembrane region" description="Helical" evidence="8">
    <location>
        <begin position="223"/>
        <end position="245"/>
    </location>
</feature>
<evidence type="ECO:0000256" key="8">
    <source>
        <dbReference type="SAM" id="Phobius"/>
    </source>
</evidence>
<dbReference type="PIRSF" id="PIRSF036436">
    <property type="entry name" value="UCP036436"/>
    <property type="match status" value="1"/>
</dbReference>